<dbReference type="SUPFAM" id="SSF57362">
    <property type="entry name" value="BPTI-like"/>
    <property type="match status" value="2"/>
</dbReference>
<dbReference type="InterPro" id="IPR036880">
    <property type="entry name" value="Kunitz_BPTI_sf"/>
</dbReference>
<keyword evidence="2" id="KW-0722">Serine protease inhibitor</keyword>
<dbReference type="SMART" id="SM00131">
    <property type="entry name" value="KU"/>
    <property type="match status" value="2"/>
</dbReference>
<feature type="domain" description="BPTI/Kunitz inhibitor" evidence="4">
    <location>
        <begin position="340"/>
        <end position="394"/>
    </location>
</feature>
<dbReference type="PANTHER" id="PTHR10083:SF374">
    <property type="entry name" value="BPTI_KUNITZ INHIBITOR DOMAIN-CONTAINING PROTEIN"/>
    <property type="match status" value="1"/>
</dbReference>
<reference evidence="6" key="1">
    <citation type="submission" date="2024-02" db="UniProtKB">
        <authorList>
            <consortium name="WormBaseParasite"/>
        </authorList>
    </citation>
    <scope>IDENTIFICATION</scope>
</reference>
<organism evidence="5 6">
    <name type="scientific">Strongyloides stercoralis</name>
    <name type="common">Threadworm</name>
    <dbReference type="NCBI Taxonomy" id="6248"/>
    <lineage>
        <taxon>Eukaryota</taxon>
        <taxon>Metazoa</taxon>
        <taxon>Ecdysozoa</taxon>
        <taxon>Nematoda</taxon>
        <taxon>Chromadorea</taxon>
        <taxon>Rhabditida</taxon>
        <taxon>Tylenchina</taxon>
        <taxon>Panagrolaimomorpha</taxon>
        <taxon>Strongyloidoidea</taxon>
        <taxon>Strongyloididae</taxon>
        <taxon>Strongyloides</taxon>
    </lineage>
</organism>
<evidence type="ECO:0000313" key="5">
    <source>
        <dbReference type="Proteomes" id="UP000035681"/>
    </source>
</evidence>
<dbReference type="Gene3D" id="4.10.410.10">
    <property type="entry name" value="Pancreatic trypsin inhibitor Kunitz domain"/>
    <property type="match status" value="2"/>
</dbReference>
<evidence type="ECO:0000256" key="2">
    <source>
        <dbReference type="ARBA" id="ARBA00022900"/>
    </source>
</evidence>
<dbReference type="Pfam" id="PF00014">
    <property type="entry name" value="Kunitz_BPTI"/>
    <property type="match status" value="2"/>
</dbReference>
<dbReference type="GO" id="GO:0004867">
    <property type="term" value="F:serine-type endopeptidase inhibitor activity"/>
    <property type="evidence" value="ECO:0007669"/>
    <property type="project" value="UniProtKB-KW"/>
</dbReference>
<feature type="domain" description="BPTI/Kunitz inhibitor" evidence="4">
    <location>
        <begin position="135"/>
        <end position="188"/>
    </location>
</feature>
<dbReference type="CDD" id="cd00109">
    <property type="entry name" value="Kunitz-type"/>
    <property type="match status" value="1"/>
</dbReference>
<dbReference type="PANTHER" id="PTHR10083">
    <property type="entry name" value="KUNITZ-TYPE PROTEASE INHIBITOR-RELATED"/>
    <property type="match status" value="1"/>
</dbReference>
<evidence type="ECO:0000256" key="1">
    <source>
        <dbReference type="ARBA" id="ARBA00022690"/>
    </source>
</evidence>
<name>A0AAF5CZ80_STRER</name>
<dbReference type="InterPro" id="IPR002223">
    <property type="entry name" value="Kunitz_BPTI"/>
</dbReference>
<evidence type="ECO:0000313" key="6">
    <source>
        <dbReference type="WBParaSite" id="TCONS_00004018.p1"/>
    </source>
</evidence>
<dbReference type="GO" id="GO:0005615">
    <property type="term" value="C:extracellular space"/>
    <property type="evidence" value="ECO:0007669"/>
    <property type="project" value="TreeGrafter"/>
</dbReference>
<dbReference type="InterPro" id="IPR020901">
    <property type="entry name" value="Prtase_inh_Kunz-CS"/>
</dbReference>
<dbReference type="InterPro" id="IPR050098">
    <property type="entry name" value="TFPI/VKTCI-like"/>
</dbReference>
<keyword evidence="3" id="KW-1015">Disulfide bond</keyword>
<dbReference type="AlphaFoldDB" id="A0AAF5CZ80"/>
<dbReference type="PROSITE" id="PS50279">
    <property type="entry name" value="BPTI_KUNITZ_2"/>
    <property type="match status" value="2"/>
</dbReference>
<evidence type="ECO:0000259" key="4">
    <source>
        <dbReference type="PROSITE" id="PS50279"/>
    </source>
</evidence>
<keyword evidence="1" id="KW-0646">Protease inhibitor</keyword>
<proteinExistence type="predicted"/>
<keyword evidence="5" id="KW-1185">Reference proteome</keyword>
<accession>A0AAF5CZ80</accession>
<dbReference type="PROSITE" id="PS00280">
    <property type="entry name" value="BPTI_KUNITZ_1"/>
    <property type="match status" value="1"/>
</dbReference>
<sequence length="399" mass="44322">MINKVLIIIIFIMNHKIKGNFPDDLDTFLGEHFVANADYLGVATKKCDPYICDFPHEMCMRPSALYKEVKANQCRSIPENCLIAANNGMPLPLKKQLTTLPPTTIIPIFQSTSPPIRIIPPKSKTTLIKPRVNVCRLEIAQGRFCGFKQMWFWNKDHKLCEQFWFPGCVTKDTNGNLFENQDQCIEATKNCKEELSKNNVTPAPKKNIVTVENKIIKQNKNKFIETTSISGPIDPREYGGNSIVGGNAVKQNNLLGLISNAFKQKPGGKRKGGKGNNIVGNLASFGALGNLAKLGNSGNHAGDIIQSFIGGMTGMNGHGNGEDDYPDYPDITPDLYDSICSLPRHLGDRSCSSNTLSKRFFYHSISGICKSFWYFGCNGNKNNFKTINGCKKICEKKRK</sequence>
<evidence type="ECO:0000256" key="3">
    <source>
        <dbReference type="ARBA" id="ARBA00023157"/>
    </source>
</evidence>
<protein>
    <submittedName>
        <fullName evidence="6">BPTI/Kunitz inhibitor domain-containing protein</fullName>
    </submittedName>
</protein>
<dbReference type="Proteomes" id="UP000035681">
    <property type="component" value="Unplaced"/>
</dbReference>
<dbReference type="WBParaSite" id="TCONS_00004018.p1">
    <property type="protein sequence ID" value="TCONS_00004018.p1"/>
    <property type="gene ID" value="XLOC_000889"/>
</dbReference>